<dbReference type="EMBL" id="APQQ01000023">
    <property type="protein sequence ID" value="ENW17453.1"/>
    <property type="molecule type" value="Genomic_DNA"/>
</dbReference>
<keyword evidence="2" id="KW-1185">Reference proteome</keyword>
<protein>
    <submittedName>
        <fullName evidence="1">Uncharacterized protein</fullName>
    </submittedName>
</protein>
<feature type="non-terminal residue" evidence="1">
    <location>
        <position position="53"/>
    </location>
</feature>
<name>N9F3P2_ACIHA</name>
<dbReference type="HOGENOM" id="CLU_3072946_0_0_6"/>
<dbReference type="Proteomes" id="UP000017667">
    <property type="component" value="Unassembled WGS sequence"/>
</dbReference>
<evidence type="ECO:0000313" key="1">
    <source>
        <dbReference type="EMBL" id="ENW17453.1"/>
    </source>
</evidence>
<evidence type="ECO:0000313" key="2">
    <source>
        <dbReference type="Proteomes" id="UP000017667"/>
    </source>
</evidence>
<accession>N9F3P2</accession>
<proteinExistence type="predicted"/>
<reference evidence="1 2" key="1">
    <citation type="submission" date="2013-02" db="EMBL/GenBank/DDBJ databases">
        <title>The Genome Sequence of Acinetobacter haemolyticus CIP 64.3.</title>
        <authorList>
            <consortium name="The Broad Institute Genome Sequencing Platform"/>
            <consortium name="The Broad Institute Genome Sequencing Center for Infectious Disease"/>
            <person name="Cerqueira G."/>
            <person name="Feldgarden M."/>
            <person name="Courvalin P."/>
            <person name="Perichon B."/>
            <person name="Grillot-Courvalin C."/>
            <person name="Clermont D."/>
            <person name="Rocha E."/>
            <person name="Yoon E.-J."/>
            <person name="Nemec A."/>
            <person name="Walker B."/>
            <person name="Young S.K."/>
            <person name="Zeng Q."/>
            <person name="Gargeya S."/>
            <person name="Fitzgerald M."/>
            <person name="Haas B."/>
            <person name="Abouelleil A."/>
            <person name="Alvarado L."/>
            <person name="Arachchi H.M."/>
            <person name="Berlin A.M."/>
            <person name="Chapman S.B."/>
            <person name="Dewar J."/>
            <person name="Goldberg J."/>
            <person name="Griggs A."/>
            <person name="Gujja S."/>
            <person name="Hansen M."/>
            <person name="Howarth C."/>
            <person name="Imamovic A."/>
            <person name="Larimer J."/>
            <person name="McCowan C."/>
            <person name="Murphy C."/>
            <person name="Neiman D."/>
            <person name="Pearson M."/>
            <person name="Priest M."/>
            <person name="Roberts A."/>
            <person name="Saif S."/>
            <person name="Shea T."/>
            <person name="Sisk P."/>
            <person name="Sykes S."/>
            <person name="Wortman J."/>
            <person name="Nusbaum C."/>
            <person name="Birren B."/>
        </authorList>
    </citation>
    <scope>NUCLEOTIDE SEQUENCE [LARGE SCALE GENOMIC DNA]</scope>
    <source>
        <strain evidence="1 2">CIP 64.3</strain>
    </source>
</reference>
<comment type="caution">
    <text evidence="1">The sequence shown here is derived from an EMBL/GenBank/DDBJ whole genome shotgun (WGS) entry which is preliminary data.</text>
</comment>
<dbReference type="AlphaFoldDB" id="N9F3P2"/>
<organism evidence="1 2">
    <name type="scientific">Acinetobacter haemolyticus CIP 64.3 = MTCC 9819</name>
    <dbReference type="NCBI Taxonomy" id="1217659"/>
    <lineage>
        <taxon>Bacteria</taxon>
        <taxon>Pseudomonadati</taxon>
        <taxon>Pseudomonadota</taxon>
        <taxon>Gammaproteobacteria</taxon>
        <taxon>Moraxellales</taxon>
        <taxon>Moraxellaceae</taxon>
        <taxon>Acinetobacter</taxon>
    </lineage>
</organism>
<sequence>MFKTIYAALEQLGLTAQKRAIQIQFANPSLNQQVFLQKIQGQHAINQGMTAEL</sequence>
<gene>
    <name evidence="1" type="ORF">F927_02163</name>
</gene>